<dbReference type="eggNOG" id="ENOG5033CCQ">
    <property type="taxonomic scope" value="Bacteria"/>
</dbReference>
<keyword evidence="2" id="KW-1185">Reference proteome</keyword>
<dbReference type="STRING" id="1246995.AFR_42550"/>
<protein>
    <recommendedName>
        <fullName evidence="3">PAS domain-containing protein</fullName>
    </recommendedName>
</protein>
<evidence type="ECO:0000313" key="1">
    <source>
        <dbReference type="EMBL" id="AGZ46764.1"/>
    </source>
</evidence>
<accession>U5WC81</accession>
<organism evidence="1 2">
    <name type="scientific">Actinoplanes friuliensis DSM 7358</name>
    <dbReference type="NCBI Taxonomy" id="1246995"/>
    <lineage>
        <taxon>Bacteria</taxon>
        <taxon>Bacillati</taxon>
        <taxon>Actinomycetota</taxon>
        <taxon>Actinomycetes</taxon>
        <taxon>Micromonosporales</taxon>
        <taxon>Micromonosporaceae</taxon>
        <taxon>Actinoplanes</taxon>
    </lineage>
</organism>
<evidence type="ECO:0000313" key="2">
    <source>
        <dbReference type="Proteomes" id="UP000017746"/>
    </source>
</evidence>
<dbReference type="KEGG" id="afs:AFR_42550"/>
<dbReference type="Proteomes" id="UP000017746">
    <property type="component" value="Chromosome"/>
</dbReference>
<sequence>MRVAHVELSLSGAFVPQARTPDESEFVSSVDRWAATVWQAVEPCLVIDTAFRIVAVSPSASDLLGLGKGLEAVGQPLLGGEGALRLIDFTAGGGDLTEQEIEKIPPLLALTSERLARGLMRVQPTGEESHLTVDAIATPLSEAGRVAASLTFFSAIRY</sequence>
<proteinExistence type="predicted"/>
<reference evidence="1 2" key="1">
    <citation type="journal article" date="2014" name="J. Biotechnol.">
        <title>Complete genome sequence of the actinobacterium Actinoplanes friuliensis HAG 010964, producer of the lipopeptide antibiotic friulimycin.</title>
        <authorList>
            <person name="Ruckert C."/>
            <person name="Szczepanowski R."/>
            <person name="Albersmeier A."/>
            <person name="Goesmann A."/>
            <person name="Fischer N."/>
            <person name="Steinkamper A."/>
            <person name="Puhler A."/>
            <person name="Biener R."/>
            <person name="Schwartz D."/>
            <person name="Kalinowski J."/>
        </authorList>
    </citation>
    <scope>NUCLEOTIDE SEQUENCE [LARGE SCALE GENOMIC DNA]</scope>
    <source>
        <strain evidence="1 2">DSM 7358</strain>
    </source>
</reference>
<dbReference type="AlphaFoldDB" id="U5WC81"/>
<dbReference type="PATRIC" id="fig|1246995.3.peg.8611"/>
<name>U5WC81_9ACTN</name>
<dbReference type="HOGENOM" id="CLU_1738421_0_0_11"/>
<dbReference type="EMBL" id="CP006272">
    <property type="protein sequence ID" value="AGZ46764.1"/>
    <property type="molecule type" value="Genomic_DNA"/>
</dbReference>
<gene>
    <name evidence="1" type="ORF">AFR_42550</name>
</gene>
<evidence type="ECO:0008006" key="3">
    <source>
        <dbReference type="Google" id="ProtNLM"/>
    </source>
</evidence>